<sequence length="398" mass="44116">MTLAGKFFLVFFLAKFLLPLEVGVYGLLVATVGYALYWVGLDFYTFTTRELIKLPRSKWGQMLRGQAALSLVLYLLFIPLLLSLFALDVLPWSFVGWFVALLVLEHVNQELMRLLVAIAEPTLAGVTLFLRSGAWAFVVVALMYVYPDLRNLSVVLAAWVLGGGLALLVALMRLRRLGLGGWAERVDWAWVRRGIKVAMPLLLATLALRGIYTLDRYWFEALAGMEALGAYVLFMGVAGAMVSFLDAGVFAFLYPGLIAAFQQGQRAEYRAGLKKLAGQTLLVVVVFSAGTLLAIEPLLQWIGKAVYLERQAMFGWLLLATALYALGMIPHYALYSCGADRAIIYSQVAGLLVFVVATTLCSLFFVQLAVPLGLCAAFLLILLWKSWAFLRFAPDWLR</sequence>
<feature type="transmembrane region" description="Helical" evidence="6">
    <location>
        <begin position="67"/>
        <end position="84"/>
    </location>
</feature>
<evidence type="ECO:0000256" key="5">
    <source>
        <dbReference type="ARBA" id="ARBA00023136"/>
    </source>
</evidence>
<evidence type="ECO:0000256" key="1">
    <source>
        <dbReference type="ARBA" id="ARBA00004651"/>
    </source>
</evidence>
<feature type="transmembrane region" description="Helical" evidence="6">
    <location>
        <begin position="195"/>
        <end position="212"/>
    </location>
</feature>
<feature type="transmembrane region" description="Helical" evidence="6">
    <location>
        <begin position="152"/>
        <end position="174"/>
    </location>
</feature>
<dbReference type="InterPro" id="IPR050833">
    <property type="entry name" value="Poly_Biosynth_Transport"/>
</dbReference>
<evidence type="ECO:0000256" key="6">
    <source>
        <dbReference type="SAM" id="Phobius"/>
    </source>
</evidence>
<evidence type="ECO:0000256" key="3">
    <source>
        <dbReference type="ARBA" id="ARBA00022692"/>
    </source>
</evidence>
<feature type="transmembrane region" description="Helical" evidence="6">
    <location>
        <begin position="232"/>
        <end position="261"/>
    </location>
</feature>
<feature type="transmembrane region" description="Helical" evidence="6">
    <location>
        <begin position="128"/>
        <end position="146"/>
    </location>
</feature>
<keyword evidence="8" id="KW-1185">Reference proteome</keyword>
<feature type="transmembrane region" description="Helical" evidence="6">
    <location>
        <begin position="371"/>
        <end position="390"/>
    </location>
</feature>
<evidence type="ECO:0000256" key="2">
    <source>
        <dbReference type="ARBA" id="ARBA00022475"/>
    </source>
</evidence>
<reference evidence="7 8" key="1">
    <citation type="submission" date="2016-06" db="EMBL/GenBank/DDBJ databases">
        <authorList>
            <person name="Ramos C."/>
            <person name="Pintado A."/>
            <person name="Crespo-Gomez J.I."/>
        </authorList>
    </citation>
    <scope>NUCLEOTIDE SEQUENCE [LARGE SCALE GENOMIC DNA]</scope>
    <source>
        <strain evidence="7 8">AVO110</strain>
    </source>
</reference>
<dbReference type="EMBL" id="LZEU01000001">
    <property type="protein sequence ID" value="MBC9251086.1"/>
    <property type="molecule type" value="Genomic_DNA"/>
</dbReference>
<protein>
    <recommendedName>
        <fullName evidence="9">Polysaccharide biosynthesis protein</fullName>
    </recommendedName>
</protein>
<name>A0ABR7S3D3_AQUAC</name>
<keyword evidence="4 6" id="KW-1133">Transmembrane helix</keyword>
<keyword evidence="3 6" id="KW-0812">Transmembrane</keyword>
<comment type="subcellular location">
    <subcellularLocation>
        <location evidence="1">Cell membrane</location>
        <topology evidence="1">Multi-pass membrane protein</topology>
    </subcellularLocation>
</comment>
<feature type="transmembrane region" description="Helical" evidence="6">
    <location>
        <begin position="342"/>
        <end position="365"/>
    </location>
</feature>
<keyword evidence="5 6" id="KW-0472">Membrane</keyword>
<evidence type="ECO:0000313" key="8">
    <source>
        <dbReference type="Proteomes" id="UP000744555"/>
    </source>
</evidence>
<dbReference type="PANTHER" id="PTHR30250">
    <property type="entry name" value="PST FAMILY PREDICTED COLANIC ACID TRANSPORTER"/>
    <property type="match status" value="1"/>
</dbReference>
<feature type="transmembrane region" description="Helical" evidence="6">
    <location>
        <begin position="22"/>
        <end position="46"/>
    </location>
</feature>
<dbReference type="PANTHER" id="PTHR30250:SF11">
    <property type="entry name" value="O-ANTIGEN TRANSPORTER-RELATED"/>
    <property type="match status" value="1"/>
</dbReference>
<evidence type="ECO:0000313" key="7">
    <source>
        <dbReference type="EMBL" id="MBC9251086.1"/>
    </source>
</evidence>
<feature type="transmembrane region" description="Helical" evidence="6">
    <location>
        <begin position="281"/>
        <end position="302"/>
    </location>
</feature>
<accession>A0ABR7S3D3</accession>
<evidence type="ECO:0000256" key="4">
    <source>
        <dbReference type="ARBA" id="ARBA00022989"/>
    </source>
</evidence>
<evidence type="ECO:0008006" key="9">
    <source>
        <dbReference type="Google" id="ProtNLM"/>
    </source>
</evidence>
<keyword evidence="2" id="KW-1003">Cell membrane</keyword>
<gene>
    <name evidence="7" type="ORF">A9179_12445</name>
</gene>
<dbReference type="Proteomes" id="UP000744555">
    <property type="component" value="Unassembled WGS sequence"/>
</dbReference>
<comment type="caution">
    <text evidence="7">The sequence shown here is derived from an EMBL/GenBank/DDBJ whole genome shotgun (WGS) entry which is preliminary data.</text>
</comment>
<organism evidence="7 8">
    <name type="scientific">Aquipseudomonas alcaligenes</name>
    <name type="common">Pseudomonas alcaligenes</name>
    <dbReference type="NCBI Taxonomy" id="43263"/>
    <lineage>
        <taxon>Bacteria</taxon>
        <taxon>Pseudomonadati</taxon>
        <taxon>Pseudomonadota</taxon>
        <taxon>Gammaproteobacteria</taxon>
        <taxon>Pseudomonadales</taxon>
        <taxon>Pseudomonadaceae</taxon>
        <taxon>Aquipseudomonas</taxon>
    </lineage>
</organism>
<feature type="transmembrane region" description="Helical" evidence="6">
    <location>
        <begin position="314"/>
        <end position="335"/>
    </location>
</feature>
<proteinExistence type="predicted"/>